<keyword evidence="7" id="KW-0408">Iron</keyword>
<dbReference type="PRINTS" id="PR00371">
    <property type="entry name" value="FPNCR"/>
</dbReference>
<reference evidence="12" key="1">
    <citation type="journal article" date="2019" name="Int. J. Syst. Evol. Microbiol.">
        <title>The Global Catalogue of Microorganisms (GCM) 10K type strain sequencing project: providing services to taxonomists for standard genome sequencing and annotation.</title>
        <authorList>
            <consortium name="The Broad Institute Genomics Platform"/>
            <consortium name="The Broad Institute Genome Sequencing Center for Infectious Disease"/>
            <person name="Wu L."/>
            <person name="Ma J."/>
        </authorList>
    </citation>
    <scope>NUCLEOTIDE SEQUENCE [LARGE SCALE GENOMIC DNA]</scope>
    <source>
        <strain evidence="12">JCM 10411</strain>
    </source>
</reference>
<dbReference type="Gene3D" id="3.40.50.80">
    <property type="entry name" value="Nucleotide-binding domain of ferredoxin-NADP reductase (FNR) module"/>
    <property type="match status" value="1"/>
</dbReference>
<dbReference type="InterPro" id="IPR039261">
    <property type="entry name" value="FNR_nucleotide-bd"/>
</dbReference>
<dbReference type="SUPFAM" id="SSF63380">
    <property type="entry name" value="Riboflavin synthase domain-like"/>
    <property type="match status" value="1"/>
</dbReference>
<keyword evidence="8" id="KW-0411">Iron-sulfur</keyword>
<proteinExistence type="predicted"/>
<dbReference type="CDD" id="cd06214">
    <property type="entry name" value="PA_degradation_oxidoreductase_like"/>
    <property type="match status" value="1"/>
</dbReference>
<evidence type="ECO:0000256" key="1">
    <source>
        <dbReference type="ARBA" id="ARBA00001974"/>
    </source>
</evidence>
<evidence type="ECO:0000256" key="3">
    <source>
        <dbReference type="ARBA" id="ARBA00022714"/>
    </source>
</evidence>
<feature type="domain" description="FAD-binding FR-type" evidence="10">
    <location>
        <begin position="18"/>
        <end position="124"/>
    </location>
</feature>
<evidence type="ECO:0000256" key="2">
    <source>
        <dbReference type="ARBA" id="ARBA00022630"/>
    </source>
</evidence>
<dbReference type="InterPro" id="IPR008333">
    <property type="entry name" value="Cbr1-like_FAD-bd_dom"/>
</dbReference>
<dbReference type="InterPro" id="IPR001041">
    <property type="entry name" value="2Fe-2S_ferredoxin-type"/>
</dbReference>
<feature type="domain" description="2Fe-2S ferredoxin-type" evidence="9">
    <location>
        <begin position="267"/>
        <end position="356"/>
    </location>
</feature>
<dbReference type="PROSITE" id="PS00197">
    <property type="entry name" value="2FE2S_FER_1"/>
    <property type="match status" value="1"/>
</dbReference>
<dbReference type="InterPro" id="IPR001433">
    <property type="entry name" value="OxRdtase_FAD/NAD-bd"/>
</dbReference>
<dbReference type="PRINTS" id="PR00409">
    <property type="entry name" value="PHDIOXRDTASE"/>
</dbReference>
<dbReference type="InterPro" id="IPR006058">
    <property type="entry name" value="2Fe2S_fd_BS"/>
</dbReference>
<dbReference type="InterPro" id="IPR017938">
    <property type="entry name" value="Riboflavin_synthase-like_b-brl"/>
</dbReference>
<dbReference type="InterPro" id="IPR001709">
    <property type="entry name" value="Flavoprot_Pyr_Nucl_cyt_Rdtase"/>
</dbReference>
<dbReference type="CDD" id="cd00207">
    <property type="entry name" value="fer2"/>
    <property type="match status" value="1"/>
</dbReference>
<sequence>MGPAQSAEAISIASPAPVIGHELIVVDVIQETPDSKSIVLRCPDAFRELFAYRSGQFLTFRIPSDRTGHVARSYSLSSAPGIDDDLKVTVKRTVGGYGSNWLCDNLAQGSTITVLPPSGRFTLDGDEDDLLLFAAGSGITPIMSILKTALHRSQSSVILFYANRDHASIIFRRELEEFEAAFDDRLRVVHWLDDHQGFPSFEDIATIAADNPSCATFVCGPAPFMNMVNEGIRKAGLPPERHHQEVFASLSGDPFAARPTPTGSTGPSVETVVNLAGEAHRFDWPMDRTLVDVLLDRGVDVPYSCRSGECGSCACVVVAGKVLMSESDALDPADLAEGYVLGCQSRPDAGPIEIAF</sequence>
<dbReference type="Gene3D" id="3.10.20.30">
    <property type="match status" value="1"/>
</dbReference>
<evidence type="ECO:0000256" key="4">
    <source>
        <dbReference type="ARBA" id="ARBA00022723"/>
    </source>
</evidence>
<dbReference type="Gene3D" id="2.40.30.10">
    <property type="entry name" value="Translation factors"/>
    <property type="match status" value="1"/>
</dbReference>
<evidence type="ECO:0000313" key="11">
    <source>
        <dbReference type="EMBL" id="MFC5853808.1"/>
    </source>
</evidence>
<dbReference type="Pfam" id="PF00175">
    <property type="entry name" value="NAD_binding_1"/>
    <property type="match status" value="1"/>
</dbReference>
<accession>A0ABW1DYT7</accession>
<evidence type="ECO:0000259" key="10">
    <source>
        <dbReference type="PROSITE" id="PS51384"/>
    </source>
</evidence>
<dbReference type="PROSITE" id="PS51085">
    <property type="entry name" value="2FE2S_FER_2"/>
    <property type="match status" value="1"/>
</dbReference>
<keyword evidence="4" id="KW-0479">Metal-binding</keyword>
<protein>
    <submittedName>
        <fullName evidence="11">2Fe-2S iron-sulfur cluster-binding protein</fullName>
    </submittedName>
</protein>
<keyword evidence="2" id="KW-0285">Flavoprotein</keyword>
<evidence type="ECO:0000256" key="7">
    <source>
        <dbReference type="ARBA" id="ARBA00023004"/>
    </source>
</evidence>
<dbReference type="InterPro" id="IPR012675">
    <property type="entry name" value="Beta-grasp_dom_sf"/>
</dbReference>
<comment type="caution">
    <text evidence="11">The sequence shown here is derived from an EMBL/GenBank/DDBJ whole genome shotgun (WGS) entry which is preliminary data.</text>
</comment>
<dbReference type="InterPro" id="IPR050415">
    <property type="entry name" value="MRET"/>
</dbReference>
<keyword evidence="12" id="KW-1185">Reference proteome</keyword>
<evidence type="ECO:0000256" key="6">
    <source>
        <dbReference type="ARBA" id="ARBA00023002"/>
    </source>
</evidence>
<dbReference type="InterPro" id="IPR036010">
    <property type="entry name" value="2Fe-2S_ferredoxin-like_sf"/>
</dbReference>
<dbReference type="PANTHER" id="PTHR47354:SF8">
    <property type="entry name" value="1,2-PHENYLACETYL-COA EPOXIDASE, SUBUNIT E"/>
    <property type="match status" value="1"/>
</dbReference>
<keyword evidence="5" id="KW-0274">FAD</keyword>
<name>A0ABW1DYT7_9ACTN</name>
<evidence type="ECO:0000259" key="9">
    <source>
        <dbReference type="PROSITE" id="PS51085"/>
    </source>
</evidence>
<dbReference type="Pfam" id="PF00970">
    <property type="entry name" value="FAD_binding_6"/>
    <property type="match status" value="1"/>
</dbReference>
<evidence type="ECO:0000256" key="5">
    <source>
        <dbReference type="ARBA" id="ARBA00022827"/>
    </source>
</evidence>
<dbReference type="Pfam" id="PF00111">
    <property type="entry name" value="Fer2"/>
    <property type="match status" value="1"/>
</dbReference>
<dbReference type="SUPFAM" id="SSF54292">
    <property type="entry name" value="2Fe-2S ferredoxin-like"/>
    <property type="match status" value="1"/>
</dbReference>
<comment type="cofactor">
    <cofactor evidence="1">
        <name>FAD</name>
        <dbReference type="ChEBI" id="CHEBI:57692"/>
    </cofactor>
</comment>
<keyword evidence="6" id="KW-0560">Oxidoreductase</keyword>
<keyword evidence="3" id="KW-0001">2Fe-2S</keyword>
<evidence type="ECO:0000313" key="12">
    <source>
        <dbReference type="Proteomes" id="UP001596180"/>
    </source>
</evidence>
<evidence type="ECO:0000256" key="8">
    <source>
        <dbReference type="ARBA" id="ARBA00023014"/>
    </source>
</evidence>
<dbReference type="PANTHER" id="PTHR47354">
    <property type="entry name" value="NADH OXIDOREDUCTASE HCR"/>
    <property type="match status" value="1"/>
</dbReference>
<organism evidence="11 12">
    <name type="scientific">Streptomyces chlorus</name>
    <dbReference type="NCBI Taxonomy" id="887452"/>
    <lineage>
        <taxon>Bacteria</taxon>
        <taxon>Bacillati</taxon>
        <taxon>Actinomycetota</taxon>
        <taxon>Actinomycetes</taxon>
        <taxon>Kitasatosporales</taxon>
        <taxon>Streptomycetaceae</taxon>
        <taxon>Streptomyces</taxon>
    </lineage>
</organism>
<dbReference type="EMBL" id="JBHSOA010000041">
    <property type="protein sequence ID" value="MFC5853808.1"/>
    <property type="molecule type" value="Genomic_DNA"/>
</dbReference>
<dbReference type="Proteomes" id="UP001596180">
    <property type="component" value="Unassembled WGS sequence"/>
</dbReference>
<dbReference type="PROSITE" id="PS51384">
    <property type="entry name" value="FAD_FR"/>
    <property type="match status" value="1"/>
</dbReference>
<gene>
    <name evidence="11" type="ORF">ACFPZI_18970</name>
</gene>
<dbReference type="SUPFAM" id="SSF52343">
    <property type="entry name" value="Ferredoxin reductase-like, C-terminal NADP-linked domain"/>
    <property type="match status" value="1"/>
</dbReference>
<dbReference type="InterPro" id="IPR017927">
    <property type="entry name" value="FAD-bd_FR_type"/>
</dbReference>